<dbReference type="PATRIC" id="fig|285.49.peg.5270"/>
<evidence type="ECO:0000313" key="3">
    <source>
        <dbReference type="Proteomes" id="UP000037442"/>
    </source>
</evidence>
<keyword evidence="1" id="KW-0812">Transmembrane</keyword>
<name>A0A0L7N2X6_COMTE</name>
<dbReference type="AlphaFoldDB" id="A0A0L7N2X6"/>
<reference evidence="3" key="1">
    <citation type="submission" date="2014-06" db="EMBL/GenBank/DDBJ databases">
        <title>Draft genome sequence of C. testosteroni WDL7.</title>
        <authorList>
            <person name="Wu Y."/>
            <person name="Seshan H."/>
            <person name="Arumugam K."/>
        </authorList>
    </citation>
    <scope>NUCLEOTIDE SEQUENCE [LARGE SCALE GENOMIC DNA]</scope>
    <source>
        <strain evidence="3">WDL7</strain>
    </source>
</reference>
<dbReference type="RefSeq" id="WP_053282182.1">
    <property type="nucleotide sequence ID" value="NZ_JNVD01000008.1"/>
</dbReference>
<evidence type="ECO:0000313" key="2">
    <source>
        <dbReference type="EMBL" id="KOC28547.1"/>
    </source>
</evidence>
<feature type="transmembrane region" description="Helical" evidence="1">
    <location>
        <begin position="111"/>
        <end position="133"/>
    </location>
</feature>
<dbReference type="EMBL" id="JNVD01000008">
    <property type="protein sequence ID" value="KOC28547.1"/>
    <property type="molecule type" value="Genomic_DNA"/>
</dbReference>
<sequence length="144" mass="15355">MKQQQPQQRPPRLIGAIGLGLLALSYATALPWLVRGEAVHLVPFLCALVFGCCLIRPLTIALQRASGPAREAVLLLLALVAAAVAFIVAGGHGQRLLAHLRTLPLWLLNHLFFLFFALLPLSKGIIVAALDVVSMVARGTGGRP</sequence>
<keyword evidence="1" id="KW-1133">Transmembrane helix</keyword>
<protein>
    <submittedName>
        <fullName evidence="2">Polymerase</fullName>
    </submittedName>
</protein>
<evidence type="ECO:0000256" key="1">
    <source>
        <dbReference type="SAM" id="Phobius"/>
    </source>
</evidence>
<gene>
    <name evidence="2" type="ORF">GL58_25370</name>
</gene>
<keyword evidence="1" id="KW-0472">Membrane</keyword>
<feature type="transmembrane region" description="Helical" evidence="1">
    <location>
        <begin position="40"/>
        <end position="60"/>
    </location>
</feature>
<feature type="transmembrane region" description="Helical" evidence="1">
    <location>
        <begin position="12"/>
        <end position="34"/>
    </location>
</feature>
<feature type="transmembrane region" description="Helical" evidence="1">
    <location>
        <begin position="72"/>
        <end position="91"/>
    </location>
</feature>
<dbReference type="Proteomes" id="UP000037442">
    <property type="component" value="Unassembled WGS sequence"/>
</dbReference>
<comment type="caution">
    <text evidence="2">The sequence shown here is derived from an EMBL/GenBank/DDBJ whole genome shotgun (WGS) entry which is preliminary data.</text>
</comment>
<proteinExistence type="predicted"/>
<accession>A0A0L7N2X6</accession>
<organism evidence="2 3">
    <name type="scientific">Comamonas testosteroni</name>
    <name type="common">Pseudomonas testosteroni</name>
    <dbReference type="NCBI Taxonomy" id="285"/>
    <lineage>
        <taxon>Bacteria</taxon>
        <taxon>Pseudomonadati</taxon>
        <taxon>Pseudomonadota</taxon>
        <taxon>Betaproteobacteria</taxon>
        <taxon>Burkholderiales</taxon>
        <taxon>Comamonadaceae</taxon>
        <taxon>Comamonas</taxon>
    </lineage>
</organism>